<keyword evidence="2" id="KW-1185">Reference proteome</keyword>
<dbReference type="EMBL" id="JAGFNK010000170">
    <property type="protein sequence ID" value="KAI9462146.1"/>
    <property type="molecule type" value="Genomic_DNA"/>
</dbReference>
<comment type="caution">
    <text evidence="1">The sequence shown here is derived from an EMBL/GenBank/DDBJ whole genome shotgun (WGS) entry which is preliminary data.</text>
</comment>
<accession>A0ACC0U551</accession>
<dbReference type="Proteomes" id="UP001207468">
    <property type="component" value="Unassembled WGS sequence"/>
</dbReference>
<protein>
    <submittedName>
        <fullName evidence="1">Adaptin N terminal region-domain-containing protein</fullName>
    </submittedName>
</protein>
<reference evidence="1" key="1">
    <citation type="submission" date="2021-03" db="EMBL/GenBank/DDBJ databases">
        <title>Evolutionary priming and transition to the ectomycorrhizal habit in an iconic lineage of mushroom-forming fungi: is preadaptation a requirement?</title>
        <authorList>
            <consortium name="DOE Joint Genome Institute"/>
            <person name="Looney B.P."/>
            <person name="Miyauchi S."/>
            <person name="Morin E."/>
            <person name="Drula E."/>
            <person name="Courty P.E."/>
            <person name="Chicoki N."/>
            <person name="Fauchery L."/>
            <person name="Kohler A."/>
            <person name="Kuo A."/>
            <person name="LaButti K."/>
            <person name="Pangilinan J."/>
            <person name="Lipzen A."/>
            <person name="Riley R."/>
            <person name="Andreopoulos W."/>
            <person name="He G."/>
            <person name="Johnson J."/>
            <person name="Barry K.W."/>
            <person name="Grigoriev I.V."/>
            <person name="Nagy L."/>
            <person name="Hibbett D."/>
            <person name="Henrissat B."/>
            <person name="Matheny P.B."/>
            <person name="Labbe J."/>
            <person name="Martin A.F."/>
        </authorList>
    </citation>
    <scope>NUCLEOTIDE SEQUENCE</scope>
    <source>
        <strain evidence="1">BPL698</strain>
    </source>
</reference>
<sequence>MSGLNFNSWTENATRLGMRIQETLAEHTKDFSLSSSGAGYYDAGEDKTKNIKAQLDSGNEREKLEAMKRLIAMISKGRNVSEYFAPVVKNVAAQSLEVRKLVYIYLLRYAEAEPDLALLSINTFQRDLADSSPLIRAMALRVLSGIPVQSISSLIVLAIKKCAADTSPYVRKAAALSIPKCYSLDESQLPSLIGVVSTLLRDRSPLSLGSVATAFEAVCPTRLDLLHPHYRRLCRVLVDVDEWGQVNLLELLIRYARTMLPRPSASDSTGIEQKDVDADLDLLLVSADPLFQSRNPAVVMSVTRAFYYLAPPSQHHKIVHPLLRLLTVSPEVERVVLAYILSISHTASHLFSPHYTRFIVRADDSPQLKGAKTRLLRNLITVDNCQALLREFIDYTDDVNEALVAGAIQGIGHISRTLPEATTQCLNALMACIKSPHDCVVASAVVELKSLVQTQMQSSTHASAPLMIVERLSYRIDEIRHAQARACIVWLVGQYAADDSPNAVVEGVVPWASDVLRKIAKSFRDETVPVKLQAVTLAAKLLVLSPAHGTLTQLAKYVFALARYDRNYDVRDRGRMLQQLLAGVVPSVGAADAKDVGGVVLRRAQVRVVLFEGKENASSGDVARDDPVRERLGTLGLVLGRDVPHARVLPDWLEHGVEASLRISPDEAHPAPAVTAIGHVAAPSRSAVAAGGQSTPIVVLTPAGSGGPSPAGSVPNRGNWTDLDKFYASDGEEESGEEESEGDGDEDGGEEESEEESDRQSQVEDDDGTGAPQAPEGENEEDSDVEAGSSRVASVR</sequence>
<evidence type="ECO:0000313" key="2">
    <source>
        <dbReference type="Proteomes" id="UP001207468"/>
    </source>
</evidence>
<organism evidence="1 2">
    <name type="scientific">Russula earlei</name>
    <dbReference type="NCBI Taxonomy" id="71964"/>
    <lineage>
        <taxon>Eukaryota</taxon>
        <taxon>Fungi</taxon>
        <taxon>Dikarya</taxon>
        <taxon>Basidiomycota</taxon>
        <taxon>Agaricomycotina</taxon>
        <taxon>Agaricomycetes</taxon>
        <taxon>Russulales</taxon>
        <taxon>Russulaceae</taxon>
        <taxon>Russula</taxon>
    </lineage>
</organism>
<gene>
    <name evidence="1" type="ORF">F5148DRAFT_1300097</name>
</gene>
<name>A0ACC0U551_9AGAM</name>
<proteinExistence type="predicted"/>
<evidence type="ECO:0000313" key="1">
    <source>
        <dbReference type="EMBL" id="KAI9462146.1"/>
    </source>
</evidence>